<dbReference type="InterPro" id="IPR000525">
    <property type="entry name" value="Initiator_Rep_WH1"/>
</dbReference>
<dbReference type="EMBL" id="CP017904">
    <property type="protein sequence ID" value="ARP21630.1"/>
    <property type="molecule type" value="Genomic_DNA"/>
</dbReference>
<geneLocation type="plasmid" evidence="3">
    <name>pL289</name>
</geneLocation>
<keyword evidence="3" id="KW-0614">Plasmid</keyword>
<evidence type="ECO:0000256" key="1">
    <source>
        <dbReference type="ARBA" id="ARBA00038283"/>
    </source>
</evidence>
<dbReference type="InterPro" id="IPR036388">
    <property type="entry name" value="WH-like_DNA-bd_sf"/>
</dbReference>
<accession>A0A1W6U0S8</accession>
<gene>
    <name evidence="3" type="ORF">K05K4_49210</name>
</gene>
<comment type="similarity">
    <text evidence="1">Belongs to the initiator RepB protein family.</text>
</comment>
<organism evidence="3">
    <name type="scientific">Vibrio alginolyticus</name>
    <dbReference type="NCBI Taxonomy" id="663"/>
    <lineage>
        <taxon>Bacteria</taxon>
        <taxon>Pseudomonadati</taxon>
        <taxon>Pseudomonadota</taxon>
        <taxon>Gammaproteobacteria</taxon>
        <taxon>Vibrionales</taxon>
        <taxon>Vibrionaceae</taxon>
        <taxon>Vibrio</taxon>
    </lineage>
</organism>
<proteinExistence type="inferred from homology"/>
<reference evidence="3" key="1">
    <citation type="submission" date="2016-10" db="EMBL/GenBank/DDBJ databases">
        <title>The High Quality Genome of Vibrio alginolyticus K01M1.</title>
        <authorList>
            <person name="Wendling C."/>
            <person name="Chibani C.M."/>
            <person name="Hertel R."/>
            <person name="Sproer C."/>
            <person name="Bunk B."/>
            <person name="Overmann J."/>
            <person name="Roth O."/>
            <person name="Liesegang H."/>
        </authorList>
    </citation>
    <scope>NUCLEOTIDE SEQUENCE</scope>
    <source>
        <strain evidence="3">K05K4</strain>
        <plasmid evidence="3">pL289</plasmid>
    </source>
</reference>
<sequence length="459" mass="53865">MEDSSDYSQNNYFELVDNDHHDVVLRDVNHPQIQTHYNSNQFPAKFLNPRVSLSPGDNPIDIVDQNKLRQYDHNFRKDLSDDIYRVSNELLELFIIQLKPNSWRLLEMIFMRLDKLYSKEIFASLKMQEALLRNQKYIEPELRTVKISAQEFAEHFGLNRNHAGKQFTVDAVELEDAKIKIPALDPNAPPKRVRVIDTTEFNVKGVGRSTVVNQFTEVDELIVYKNNKKKPTVRSCNYIKFTISESLANTMFLLAERYTRIDSKVTRYLSPKSHKLYTMMRIIMDSSKLRTGQYSKQEWEFTHTLQEWNHILDTSHNRMSLLIKSFKYHEEISSSTEIYALAFPDPTSRSGKTYERFSVKFHLLNTERNISHVKDKPSRGKLPFKGAKQKVDGSPEQLAWARATVDMLIKYKLECEIFANNSRKQYKFPKADLNRLMECLEIVGEKLEDYERDDILIDL</sequence>
<dbReference type="GO" id="GO:0003887">
    <property type="term" value="F:DNA-directed DNA polymerase activity"/>
    <property type="evidence" value="ECO:0007669"/>
    <property type="project" value="InterPro"/>
</dbReference>
<evidence type="ECO:0000259" key="2">
    <source>
        <dbReference type="Pfam" id="PF01051"/>
    </source>
</evidence>
<dbReference type="Gene3D" id="1.10.10.10">
    <property type="entry name" value="Winged helix-like DNA-binding domain superfamily/Winged helix DNA-binding domain"/>
    <property type="match status" value="1"/>
</dbReference>
<dbReference type="GO" id="GO:0006270">
    <property type="term" value="P:DNA replication initiation"/>
    <property type="evidence" value="ECO:0007669"/>
    <property type="project" value="InterPro"/>
</dbReference>
<dbReference type="RefSeq" id="WP_086048357.1">
    <property type="nucleotide sequence ID" value="NZ_CP017893.1"/>
</dbReference>
<name>A0A1W6U0S8_VIBAL</name>
<dbReference type="Pfam" id="PF01051">
    <property type="entry name" value="Rep3_N"/>
    <property type="match status" value="1"/>
</dbReference>
<feature type="domain" description="Initiator Rep protein WH1" evidence="2">
    <location>
        <begin position="136"/>
        <end position="279"/>
    </location>
</feature>
<evidence type="ECO:0000313" key="3">
    <source>
        <dbReference type="EMBL" id="ARP21630.1"/>
    </source>
</evidence>
<dbReference type="AlphaFoldDB" id="A0A1W6U0S8"/>
<protein>
    <submittedName>
        <fullName evidence="3">Initiator Replication protein</fullName>
    </submittedName>
</protein>